<dbReference type="EC" id="3.2.1.23" evidence="3"/>
<dbReference type="GO" id="GO:0004565">
    <property type="term" value="F:beta-galactosidase activity"/>
    <property type="evidence" value="ECO:0007669"/>
    <property type="project" value="UniProtKB-EC"/>
</dbReference>
<evidence type="ECO:0000256" key="7">
    <source>
        <dbReference type="ARBA" id="ARBA00023295"/>
    </source>
</evidence>
<dbReference type="Gene3D" id="3.20.20.80">
    <property type="entry name" value="Glycosidases"/>
    <property type="match status" value="1"/>
</dbReference>
<evidence type="ECO:0000256" key="5">
    <source>
        <dbReference type="ARBA" id="ARBA00022801"/>
    </source>
</evidence>
<dbReference type="AlphaFoldDB" id="H0EYJ6"/>
<reference evidence="10 11" key="1">
    <citation type="journal article" date="2012" name="Eukaryot. Cell">
        <title>Genome sequence of the fungus Glarea lozoyensis: the first genome sequence of a species from the Helotiaceae family.</title>
        <authorList>
            <person name="Youssar L."/>
            <person name="Gruening B.A."/>
            <person name="Erxleben A."/>
            <person name="Guenther S."/>
            <person name="Huettel W."/>
        </authorList>
    </citation>
    <scope>NUCLEOTIDE SEQUENCE [LARGE SCALE GENOMIC DNA]</scope>
    <source>
        <strain evidence="11">ATCC 74030 / MF5533</strain>
    </source>
</reference>
<dbReference type="InterPro" id="IPR017853">
    <property type="entry name" value="GH"/>
</dbReference>
<evidence type="ECO:0000256" key="6">
    <source>
        <dbReference type="ARBA" id="ARBA00023180"/>
    </source>
</evidence>
<dbReference type="GO" id="GO:0005975">
    <property type="term" value="P:carbohydrate metabolic process"/>
    <property type="evidence" value="ECO:0007669"/>
    <property type="project" value="InterPro"/>
</dbReference>
<evidence type="ECO:0000256" key="4">
    <source>
        <dbReference type="ARBA" id="ARBA00022729"/>
    </source>
</evidence>
<name>H0EYJ6_GLAL7</name>
<comment type="caution">
    <text evidence="10">The sequence shown here is derived from an EMBL/GenBank/DDBJ whole genome shotgun (WGS) entry which is preliminary data.</text>
</comment>
<dbReference type="HOGENOM" id="CLU_005732_3_0_1"/>
<evidence type="ECO:0000256" key="2">
    <source>
        <dbReference type="ARBA" id="ARBA00009809"/>
    </source>
</evidence>
<evidence type="ECO:0000256" key="1">
    <source>
        <dbReference type="ARBA" id="ARBA00001412"/>
    </source>
</evidence>
<feature type="chain" id="PRO_5003531895" description="beta-galactosidase" evidence="8">
    <location>
        <begin position="19"/>
        <end position="409"/>
    </location>
</feature>
<keyword evidence="7" id="KW-0326">Glycosidase</keyword>
<feature type="domain" description="Glycoside hydrolase 35 catalytic" evidence="9">
    <location>
        <begin position="45"/>
        <end position="348"/>
    </location>
</feature>
<evidence type="ECO:0000259" key="9">
    <source>
        <dbReference type="Pfam" id="PF01301"/>
    </source>
</evidence>
<dbReference type="InterPro" id="IPR001944">
    <property type="entry name" value="Glycoside_Hdrlase_35"/>
</dbReference>
<dbReference type="Pfam" id="PF01301">
    <property type="entry name" value="Glyco_hydro_35"/>
    <property type="match status" value="1"/>
</dbReference>
<evidence type="ECO:0000313" key="10">
    <source>
        <dbReference type="EMBL" id="EHK96399.1"/>
    </source>
</evidence>
<dbReference type="FunFam" id="3.20.20.80:FF:000040">
    <property type="entry name" value="Beta-galactosidase A"/>
    <property type="match status" value="1"/>
</dbReference>
<comment type="similarity">
    <text evidence="2">Belongs to the glycosyl hydrolase 35 family.</text>
</comment>
<dbReference type="EMBL" id="AGUE01000252">
    <property type="protein sequence ID" value="EHK96399.1"/>
    <property type="molecule type" value="Genomic_DNA"/>
</dbReference>
<evidence type="ECO:0000256" key="8">
    <source>
        <dbReference type="SAM" id="SignalP"/>
    </source>
</evidence>
<comment type="catalytic activity">
    <reaction evidence="1">
        <text>Hydrolysis of terminal non-reducing beta-D-galactose residues in beta-D-galactosides.</text>
        <dbReference type="EC" id="3.2.1.23"/>
    </reaction>
</comment>
<dbReference type="PRINTS" id="PR00742">
    <property type="entry name" value="GLHYDRLASE35"/>
</dbReference>
<dbReference type="InterPro" id="IPR019801">
    <property type="entry name" value="Glyco_hydro_35_CS"/>
</dbReference>
<keyword evidence="11" id="KW-1185">Reference proteome</keyword>
<dbReference type="PROSITE" id="PS01182">
    <property type="entry name" value="GLYCOSYL_HYDROL_F35"/>
    <property type="match status" value="1"/>
</dbReference>
<gene>
    <name evidence="10" type="ORF">M7I_7898</name>
</gene>
<feature type="signal peptide" evidence="8">
    <location>
        <begin position="1"/>
        <end position="18"/>
    </location>
</feature>
<dbReference type="SUPFAM" id="SSF51445">
    <property type="entry name" value="(Trans)glycosidases"/>
    <property type="match status" value="1"/>
</dbReference>
<dbReference type="InParanoid" id="H0EYJ6"/>
<dbReference type="InterPro" id="IPR031330">
    <property type="entry name" value="Gly_Hdrlase_35_cat"/>
</dbReference>
<dbReference type="OrthoDB" id="1657402at2759"/>
<accession>H0EYJ6</accession>
<evidence type="ECO:0000256" key="3">
    <source>
        <dbReference type="ARBA" id="ARBA00012756"/>
    </source>
</evidence>
<proteinExistence type="inferred from homology"/>
<keyword evidence="5" id="KW-0378">Hydrolase</keyword>
<evidence type="ECO:0000313" key="11">
    <source>
        <dbReference type="Proteomes" id="UP000005446"/>
    </source>
</evidence>
<keyword evidence="6" id="KW-0325">Glycoprotein</keyword>
<dbReference type="Proteomes" id="UP000005446">
    <property type="component" value="Unassembled WGS sequence"/>
</dbReference>
<keyword evidence="4 8" id="KW-0732">Signal</keyword>
<sequence>MKLLSALTSLALVARTLSLAVGGKQMFIERDSDGLQNIVTYDEHSLMIHGERVFTFSGEFHPYRLPVPDLYLDVFQKIKALGFNCVSFYVDWALLEGQPGVYTAEGIFALEPFFDAAKEAGIYLIARPGPYINAEVSGGGFPGWVQRVKGQLRTRAPDFLAATDNYMAHVSKTIAAAQITNGGPVILVQPENEYTGSSGPVTGGFPDPDYFAYIKKQLRDAGIVVPFISNDASPKGIFAPGTTTNGTMEANVDIYGHDAYPLGFDCANPYTWPAKGLPTNYHATHEAQSPSTPFSLVEFQGGAFDPWGGLGFDQCSVLLNMEFERVFYKNNFAAGATLFNIYMIFGGTIAENREIYREKYSEVKLEANFLKVSPAILTASVGKAVTGTYADSSAIYTTPLIGIGTSTNF</sequence>
<protein>
    <recommendedName>
        <fullName evidence="3">beta-galactosidase</fullName>
        <ecNumber evidence="3">3.2.1.23</ecNumber>
    </recommendedName>
</protein>
<dbReference type="PANTHER" id="PTHR23421">
    <property type="entry name" value="BETA-GALACTOSIDASE RELATED"/>
    <property type="match status" value="1"/>
</dbReference>
<organism evidence="10 11">
    <name type="scientific">Glarea lozoyensis (strain ATCC 74030 / MF5533)</name>
    <dbReference type="NCBI Taxonomy" id="1104152"/>
    <lineage>
        <taxon>Eukaryota</taxon>
        <taxon>Fungi</taxon>
        <taxon>Dikarya</taxon>
        <taxon>Ascomycota</taxon>
        <taxon>Pezizomycotina</taxon>
        <taxon>Leotiomycetes</taxon>
        <taxon>Helotiales</taxon>
        <taxon>Helotiaceae</taxon>
        <taxon>Glarea</taxon>
    </lineage>
</organism>